<gene>
    <name evidence="1" type="ORF">FRACYDRAFT_237010</name>
</gene>
<keyword evidence="2" id="KW-1185">Reference proteome</keyword>
<dbReference type="KEGG" id="fcy:FRACYDRAFT_237010"/>
<proteinExistence type="predicted"/>
<dbReference type="Proteomes" id="UP000095751">
    <property type="component" value="Unassembled WGS sequence"/>
</dbReference>
<name>A0A1E7FKN8_9STRA</name>
<reference evidence="1 2" key="1">
    <citation type="submission" date="2016-09" db="EMBL/GenBank/DDBJ databases">
        <title>Extensive genetic diversity and differential bi-allelic expression allows diatom success in the polar Southern Ocean.</title>
        <authorList>
            <consortium name="DOE Joint Genome Institute"/>
            <person name="Mock T."/>
            <person name="Otillar R.P."/>
            <person name="Strauss J."/>
            <person name="Dupont C."/>
            <person name="Frickenhaus S."/>
            <person name="Maumus F."/>
            <person name="Mcmullan M."/>
            <person name="Sanges R."/>
            <person name="Schmutz J."/>
            <person name="Toseland A."/>
            <person name="Valas R."/>
            <person name="Veluchamy A."/>
            <person name="Ward B.J."/>
            <person name="Allen A."/>
            <person name="Barry K."/>
            <person name="Falciatore A."/>
            <person name="Ferrante M."/>
            <person name="Fortunato A.E."/>
            <person name="Gloeckner G."/>
            <person name="Gruber A."/>
            <person name="Hipkin R."/>
            <person name="Janech M."/>
            <person name="Kroth P."/>
            <person name="Leese F."/>
            <person name="Lindquist E."/>
            <person name="Lyon B.R."/>
            <person name="Martin J."/>
            <person name="Mayer C."/>
            <person name="Parker M."/>
            <person name="Quesneville H."/>
            <person name="Raymond J."/>
            <person name="Uhlig C."/>
            <person name="Valentin K.U."/>
            <person name="Worden A.Z."/>
            <person name="Armbrust E.V."/>
            <person name="Bowler C."/>
            <person name="Green B."/>
            <person name="Moulton V."/>
            <person name="Van Oosterhout C."/>
            <person name="Grigoriev I."/>
        </authorList>
    </citation>
    <scope>NUCLEOTIDE SEQUENCE [LARGE SCALE GENOMIC DNA]</scope>
    <source>
        <strain evidence="1 2">CCMP1102</strain>
    </source>
</reference>
<protein>
    <submittedName>
        <fullName evidence="1">Uncharacterized protein</fullName>
    </submittedName>
</protein>
<dbReference type="InParanoid" id="A0A1E7FKN8"/>
<evidence type="ECO:0000313" key="1">
    <source>
        <dbReference type="EMBL" id="OEU18731.1"/>
    </source>
</evidence>
<sequence length="220" mass="24629">MQNPELTPVLGPVASPLNENNRLASLDLSTRKINLNEEFKSLVDVDEDGRVDVDASVELFLQYNNALDKYERDEGLLTIIAEAASRVDAVHHDLVRQIIIYAGIDKWECRTTGGGLRHIGKYAGFILQYVARFGALSLREIYELCGQVYGGNSVCDAVKRLVSRKYLHKFRFEGELQYQLGPRLAHILPVSGTRRDRDVVAFEAASEAGRVVIANRRAAR</sequence>
<evidence type="ECO:0000313" key="2">
    <source>
        <dbReference type="Proteomes" id="UP000095751"/>
    </source>
</evidence>
<dbReference type="AlphaFoldDB" id="A0A1E7FKN8"/>
<dbReference type="EMBL" id="KV784356">
    <property type="protein sequence ID" value="OEU18731.1"/>
    <property type="molecule type" value="Genomic_DNA"/>
</dbReference>
<organism evidence="1 2">
    <name type="scientific">Fragilariopsis cylindrus CCMP1102</name>
    <dbReference type="NCBI Taxonomy" id="635003"/>
    <lineage>
        <taxon>Eukaryota</taxon>
        <taxon>Sar</taxon>
        <taxon>Stramenopiles</taxon>
        <taxon>Ochrophyta</taxon>
        <taxon>Bacillariophyta</taxon>
        <taxon>Bacillariophyceae</taxon>
        <taxon>Bacillariophycidae</taxon>
        <taxon>Bacillariales</taxon>
        <taxon>Bacillariaceae</taxon>
        <taxon>Fragilariopsis</taxon>
    </lineage>
</organism>
<accession>A0A1E7FKN8</accession>